<dbReference type="AlphaFoldDB" id="A0A0M4EMQ7"/>
<dbReference type="PANTHER" id="PTHR37962:SF2">
    <property type="entry name" value="MALE STERILE (3) 76CA"/>
    <property type="match status" value="1"/>
</dbReference>
<proteinExistence type="predicted"/>
<protein>
    <submittedName>
        <fullName evidence="1">CG42529</fullName>
    </submittedName>
</protein>
<dbReference type="OrthoDB" id="5797993at2759"/>
<dbReference type="STRING" id="30019.A0A0M4EMQ7"/>
<keyword evidence="2" id="KW-1185">Reference proteome</keyword>
<organism evidence="1 2">
    <name type="scientific">Drosophila busckii</name>
    <name type="common">Fruit fly</name>
    <dbReference type="NCBI Taxonomy" id="30019"/>
    <lineage>
        <taxon>Eukaryota</taxon>
        <taxon>Metazoa</taxon>
        <taxon>Ecdysozoa</taxon>
        <taxon>Arthropoda</taxon>
        <taxon>Hexapoda</taxon>
        <taxon>Insecta</taxon>
        <taxon>Pterygota</taxon>
        <taxon>Neoptera</taxon>
        <taxon>Endopterygota</taxon>
        <taxon>Diptera</taxon>
        <taxon>Brachycera</taxon>
        <taxon>Muscomorpha</taxon>
        <taxon>Ephydroidea</taxon>
        <taxon>Drosophilidae</taxon>
        <taxon>Drosophila</taxon>
    </lineage>
</organism>
<sequence>MRKMIFLRKRDKEKEKERQEQLIQQIESGMQLERQGNVYIWWLPTSFCQSRHGPYKQNGSNSCTLISLLLASGIAKQYSFSSSPAQLPERAFLLLDECINGGNLVSHDRIKANLNTSIPDAMSALRSHPQTDFGLEEWFFVQLRVDARNQRELAQQVARACHATVQFLKLGEGWAVPSHLFGAMVSDGRTVILSLELSSNVATLMDTHKHGQKSGALLVQSTLEQLEELMLWFIIMQRQIFGGRPSILEVSFISSLPTLALLIPPTLKQMANKICPPS</sequence>
<name>A0A0M4EMQ7_DROBS</name>
<evidence type="ECO:0000313" key="1">
    <source>
        <dbReference type="EMBL" id="ALC49084.1"/>
    </source>
</evidence>
<gene>
    <name evidence="1" type="ORF">Dbus_chrXg940</name>
</gene>
<dbReference type="Proteomes" id="UP000494163">
    <property type="component" value="Chromosome X"/>
</dbReference>
<dbReference type="EMBL" id="CP012528">
    <property type="protein sequence ID" value="ALC49084.1"/>
    <property type="molecule type" value="Genomic_DNA"/>
</dbReference>
<accession>A0A0M4EMQ7</accession>
<dbReference type="PANTHER" id="PTHR37962">
    <property type="entry name" value="MALE STERILE (3) 76CA"/>
    <property type="match status" value="1"/>
</dbReference>
<evidence type="ECO:0000313" key="2">
    <source>
        <dbReference type="Proteomes" id="UP000494163"/>
    </source>
</evidence>
<reference evidence="1 2" key="1">
    <citation type="submission" date="2015-08" db="EMBL/GenBank/DDBJ databases">
        <title>Ancestral chromatin configuration constrains chromatin evolution on differentiating sex chromosomes in Drosophila.</title>
        <authorList>
            <person name="Zhou Q."/>
            <person name="Bachtrog D."/>
        </authorList>
    </citation>
    <scope>NUCLEOTIDE SEQUENCE [LARGE SCALE GENOMIC DNA]</scope>
    <source>
        <tissue evidence="1">Whole larvae</tissue>
    </source>
</reference>